<feature type="region of interest" description="Disordered" evidence="1">
    <location>
        <begin position="23"/>
        <end position="61"/>
    </location>
</feature>
<dbReference type="EMBL" id="MFEG01000021">
    <property type="protein sequence ID" value="OGE75962.1"/>
    <property type="molecule type" value="Genomic_DNA"/>
</dbReference>
<name>A0A1F5NEJ4_9BACT</name>
<evidence type="ECO:0000313" key="3">
    <source>
        <dbReference type="Proteomes" id="UP000176547"/>
    </source>
</evidence>
<dbReference type="AlphaFoldDB" id="A0A1F5NEJ4"/>
<evidence type="ECO:0000313" key="2">
    <source>
        <dbReference type="EMBL" id="OGE75962.1"/>
    </source>
</evidence>
<sequence length="76" mass="8526">MHCEEGEKLFKSVQMAKDEAGKFRLPPATKPLGVETPPGNPISSEWRKKRREAEDSLEKATSSYQNHIVGCVTCHK</sequence>
<comment type="caution">
    <text evidence="2">The sequence shown here is derived from an EMBL/GenBank/DDBJ whole genome shotgun (WGS) entry which is preliminary data.</text>
</comment>
<gene>
    <name evidence="2" type="ORF">A3K06_01125</name>
</gene>
<protein>
    <submittedName>
        <fullName evidence="2">Uncharacterized protein</fullName>
    </submittedName>
</protein>
<proteinExistence type="predicted"/>
<reference evidence="2 3" key="1">
    <citation type="journal article" date="2016" name="Nat. Commun.">
        <title>Thousands of microbial genomes shed light on interconnected biogeochemical processes in an aquifer system.</title>
        <authorList>
            <person name="Anantharaman K."/>
            <person name="Brown C.T."/>
            <person name="Hug L.A."/>
            <person name="Sharon I."/>
            <person name="Castelle C.J."/>
            <person name="Probst A.J."/>
            <person name="Thomas B.C."/>
            <person name="Singh A."/>
            <person name="Wilkins M.J."/>
            <person name="Karaoz U."/>
            <person name="Brodie E.L."/>
            <person name="Williams K.H."/>
            <person name="Hubbard S.S."/>
            <person name="Banfield J.F."/>
        </authorList>
    </citation>
    <scope>NUCLEOTIDE SEQUENCE [LARGE SCALE GENOMIC DNA]</scope>
</reference>
<organism evidence="2 3">
    <name type="scientific">Candidatus Doudnabacteria bacterium RIFCSPHIGHO2_01_52_17</name>
    <dbReference type="NCBI Taxonomy" id="1817820"/>
    <lineage>
        <taxon>Bacteria</taxon>
        <taxon>Candidatus Doudnaibacteriota</taxon>
    </lineage>
</organism>
<accession>A0A1F5NEJ4</accession>
<evidence type="ECO:0000256" key="1">
    <source>
        <dbReference type="SAM" id="MobiDB-lite"/>
    </source>
</evidence>
<dbReference type="Proteomes" id="UP000176547">
    <property type="component" value="Unassembled WGS sequence"/>
</dbReference>